<comment type="catalytic activity">
    <reaction evidence="10">
        <text>a tRNA with a 3' CCA end + 2 CTP + ATP = a tRNA with a 3' CCACCA end + 3 diphosphate</text>
        <dbReference type="Rhea" id="RHEA:76235"/>
        <dbReference type="Rhea" id="RHEA-COMP:10468"/>
        <dbReference type="Rhea" id="RHEA-COMP:18655"/>
        <dbReference type="ChEBI" id="CHEBI:30616"/>
        <dbReference type="ChEBI" id="CHEBI:33019"/>
        <dbReference type="ChEBI" id="CHEBI:37563"/>
        <dbReference type="ChEBI" id="CHEBI:83071"/>
        <dbReference type="ChEBI" id="CHEBI:195187"/>
    </reaction>
</comment>
<dbReference type="InterPro" id="IPR006116">
    <property type="entry name" value="NT_2-5OAS_ClassI-CCAase"/>
</dbReference>
<dbReference type="Gene3D" id="1.10.1410.30">
    <property type="entry name" value="CCA tRNA nucleotidyltransferase, domain 2"/>
    <property type="match status" value="1"/>
</dbReference>
<reference evidence="14 15" key="1">
    <citation type="submission" date="2023-07" db="EMBL/GenBank/DDBJ databases">
        <title>Closed genoem sequence of Methanomicrococcus sp. Hf6.</title>
        <authorList>
            <person name="Poehlein A."/>
            <person name="Protasov E."/>
            <person name="Platt K."/>
            <person name="Reeh H."/>
            <person name="Daniel R."/>
            <person name="Brune A."/>
        </authorList>
    </citation>
    <scope>NUCLEOTIDE SEQUENCE [LARGE SCALE GENOMIC DNA]</scope>
    <source>
        <strain evidence="14 15">Hf6</strain>
    </source>
</reference>
<dbReference type="InterPro" id="IPR002934">
    <property type="entry name" value="Polymerase_NTP_transf_dom"/>
</dbReference>
<keyword evidence="2 10" id="KW-0819">tRNA processing</keyword>
<keyword evidence="4 10" id="KW-0479">Metal-binding</keyword>
<organism evidence="14 15">
    <name type="scientific">Methanimicrococcus hongohii</name>
    <dbReference type="NCBI Taxonomy" id="3028295"/>
    <lineage>
        <taxon>Archaea</taxon>
        <taxon>Methanobacteriati</taxon>
        <taxon>Methanobacteriota</taxon>
        <taxon>Stenosarchaea group</taxon>
        <taxon>Methanomicrobia</taxon>
        <taxon>Methanosarcinales</taxon>
        <taxon>Methanosarcinaceae</taxon>
        <taxon>Methanimicrococcus</taxon>
    </lineage>
</organism>
<evidence type="ECO:0000256" key="1">
    <source>
        <dbReference type="ARBA" id="ARBA00022679"/>
    </source>
</evidence>
<keyword evidence="5 10" id="KW-0547">Nucleotide-binding</keyword>
<evidence type="ECO:0000256" key="6">
    <source>
        <dbReference type="ARBA" id="ARBA00022800"/>
    </source>
</evidence>
<dbReference type="Gene3D" id="3.30.460.10">
    <property type="entry name" value="Beta Polymerase, domain 2"/>
    <property type="match status" value="1"/>
</dbReference>
<dbReference type="GeneID" id="85196117"/>
<dbReference type="InterPro" id="IPR011068">
    <property type="entry name" value="NuclTrfase_I-like_C"/>
</dbReference>
<dbReference type="GO" id="GO:0000287">
    <property type="term" value="F:magnesium ion binding"/>
    <property type="evidence" value="ECO:0007669"/>
    <property type="project" value="UniProtKB-UniRule"/>
</dbReference>
<feature type="domain" description="CCA-adding enzyme C-terminal" evidence="13">
    <location>
        <begin position="292"/>
        <end position="438"/>
    </location>
</feature>
<evidence type="ECO:0000256" key="7">
    <source>
        <dbReference type="ARBA" id="ARBA00022840"/>
    </source>
</evidence>
<dbReference type="RefSeq" id="WP_316557362.1">
    <property type="nucleotide sequence ID" value="NZ_CP131059.1"/>
</dbReference>
<comment type="cofactor">
    <cofactor evidence="10">
        <name>Mg(2+)</name>
        <dbReference type="ChEBI" id="CHEBI:18420"/>
    </cofactor>
</comment>
<evidence type="ECO:0000256" key="9">
    <source>
        <dbReference type="ARBA" id="ARBA00022884"/>
    </source>
</evidence>
<dbReference type="InterPro" id="IPR008229">
    <property type="entry name" value="CCA-adding_arc"/>
</dbReference>
<dbReference type="Proteomes" id="UP001302978">
    <property type="component" value="Chromosome"/>
</dbReference>
<dbReference type="GO" id="GO:0004810">
    <property type="term" value="F:CCA tRNA nucleotidyltransferase activity"/>
    <property type="evidence" value="ECO:0007669"/>
    <property type="project" value="UniProtKB-UniRule"/>
</dbReference>
<feature type="domain" description="Polymerase nucleotidyl transferase" evidence="11">
    <location>
        <begin position="59"/>
        <end position="150"/>
    </location>
</feature>
<dbReference type="InterPro" id="IPR048833">
    <property type="entry name" value="CAA_C"/>
</dbReference>
<dbReference type="Gene3D" id="3.30.70.590">
    <property type="entry name" value="Poly(A) polymerase predicted RNA binding domain"/>
    <property type="match status" value="1"/>
</dbReference>
<dbReference type="Pfam" id="PF21133">
    <property type="entry name" value="CAA_C"/>
    <property type="match status" value="1"/>
</dbReference>
<accession>A0AA96V0L2</accession>
<evidence type="ECO:0000256" key="3">
    <source>
        <dbReference type="ARBA" id="ARBA00022695"/>
    </source>
</evidence>
<dbReference type="SUPFAM" id="SSF55003">
    <property type="entry name" value="PAP/Archaeal CCA-adding enzyme, C-terminal domain"/>
    <property type="match status" value="1"/>
</dbReference>
<feature type="binding site" evidence="10">
    <location>
        <position position="61"/>
    </location>
    <ligand>
        <name>ATP</name>
        <dbReference type="ChEBI" id="CHEBI:30616"/>
    </ligand>
</feature>
<feature type="binding site" evidence="10">
    <location>
        <position position="169"/>
    </location>
    <ligand>
        <name>ATP</name>
        <dbReference type="ChEBI" id="CHEBI:30616"/>
    </ligand>
</feature>
<feature type="binding site" evidence="10">
    <location>
        <position position="150"/>
    </location>
    <ligand>
        <name>CTP</name>
        <dbReference type="ChEBI" id="CHEBI:37563"/>
    </ligand>
</feature>
<evidence type="ECO:0000256" key="2">
    <source>
        <dbReference type="ARBA" id="ARBA00022694"/>
    </source>
</evidence>
<comment type="miscellaneous">
    <text evidence="10">A single active site specifically recognizes both ATP and CTP and is responsible for their addition.</text>
</comment>
<dbReference type="EMBL" id="CP131059">
    <property type="protein sequence ID" value="WNY24189.1"/>
    <property type="molecule type" value="Genomic_DNA"/>
</dbReference>
<dbReference type="Pfam" id="PF09249">
    <property type="entry name" value="tRNA_NucTransf2"/>
    <property type="match status" value="1"/>
</dbReference>
<feature type="binding site" evidence="10">
    <location>
        <position position="61"/>
    </location>
    <ligand>
        <name>CTP</name>
        <dbReference type="ChEBI" id="CHEBI:37563"/>
    </ligand>
</feature>
<dbReference type="Gene3D" id="3.30.70.1550">
    <property type="entry name" value="Archaeal tRNA CCA-adding enzyme catalytic domain"/>
    <property type="match status" value="1"/>
</dbReference>
<dbReference type="GO" id="GO:0001680">
    <property type="term" value="P:tRNA 3'-terminal CCA addition"/>
    <property type="evidence" value="ECO:0007669"/>
    <property type="project" value="UniProtKB-UniRule"/>
</dbReference>
<evidence type="ECO:0000313" key="15">
    <source>
        <dbReference type="Proteomes" id="UP001302978"/>
    </source>
</evidence>
<dbReference type="GO" id="GO:0005524">
    <property type="term" value="F:ATP binding"/>
    <property type="evidence" value="ECO:0007669"/>
    <property type="project" value="UniProtKB-UniRule"/>
</dbReference>
<keyword evidence="1 10" id="KW-0808">Transferase</keyword>
<dbReference type="KEGG" id="mehf:MmiHf6_15180"/>
<feature type="binding site" evidence="10">
    <location>
        <position position="73"/>
    </location>
    <ligand>
        <name>Mg(2+)</name>
        <dbReference type="ChEBI" id="CHEBI:18420"/>
    </ligand>
</feature>
<dbReference type="HAMAP" id="MF_01264">
    <property type="entry name" value="CCA_arch"/>
    <property type="match status" value="1"/>
</dbReference>
<dbReference type="Pfam" id="PF01909">
    <property type="entry name" value="NTP_transf_2"/>
    <property type="match status" value="1"/>
</dbReference>
<evidence type="ECO:0000259" key="11">
    <source>
        <dbReference type="Pfam" id="PF01909"/>
    </source>
</evidence>
<dbReference type="SUPFAM" id="SSF81301">
    <property type="entry name" value="Nucleotidyltransferase"/>
    <property type="match status" value="1"/>
</dbReference>
<dbReference type="AlphaFoldDB" id="A0AA96V0L2"/>
<proteinExistence type="inferred from homology"/>
<dbReference type="SUPFAM" id="SSF81631">
    <property type="entry name" value="PAP/OAS1 substrate-binding domain"/>
    <property type="match status" value="1"/>
</dbReference>
<dbReference type="InterPro" id="IPR042090">
    <property type="entry name" value="CCA_tRNA_nucleotrans_2"/>
</dbReference>
<dbReference type="GO" id="GO:0000049">
    <property type="term" value="F:tRNA binding"/>
    <property type="evidence" value="ECO:0007669"/>
    <property type="project" value="UniProtKB-UniRule"/>
</dbReference>
<evidence type="ECO:0000259" key="13">
    <source>
        <dbReference type="Pfam" id="PF21133"/>
    </source>
</evidence>
<protein>
    <recommendedName>
        <fullName evidence="10">CCA-adding enzyme</fullName>
        <ecNumber evidence="10">2.7.7.72</ecNumber>
    </recommendedName>
    <alternativeName>
        <fullName evidence="10">CCA tRNA nucleotidyltransferase</fullName>
    </alternativeName>
    <alternativeName>
        <fullName evidence="10">tRNA CCA-pyrophosphorylase</fullName>
    </alternativeName>
    <alternativeName>
        <fullName evidence="10">tRNA adenylyl-/cytidylyl- transferase</fullName>
    </alternativeName>
    <alternativeName>
        <fullName evidence="10">tRNA nucleotidyltransferase</fullName>
    </alternativeName>
    <alternativeName>
        <fullName evidence="10">tRNA-NT</fullName>
    </alternativeName>
</protein>
<feature type="binding site" evidence="10">
    <location>
        <position position="64"/>
    </location>
    <ligand>
        <name>ATP</name>
        <dbReference type="ChEBI" id="CHEBI:30616"/>
    </ligand>
</feature>
<keyword evidence="6 10" id="KW-0692">RNA repair</keyword>
<comment type="subunit">
    <text evidence="10">Homodimer.</text>
</comment>
<evidence type="ECO:0000259" key="12">
    <source>
        <dbReference type="Pfam" id="PF09249"/>
    </source>
</evidence>
<dbReference type="PANTHER" id="PTHR39643">
    <property type="entry name" value="CCA-ADDING ENZYME"/>
    <property type="match status" value="1"/>
</dbReference>
<dbReference type="InterPro" id="IPR015329">
    <property type="entry name" value="tRNA_NucTransf2"/>
</dbReference>
<feature type="binding site" evidence="10">
    <location>
        <position position="150"/>
    </location>
    <ligand>
        <name>ATP</name>
        <dbReference type="ChEBI" id="CHEBI:30616"/>
    </ligand>
</feature>
<dbReference type="PIRSF" id="PIRSF005335">
    <property type="entry name" value="CCA_arch"/>
    <property type="match status" value="1"/>
</dbReference>
<dbReference type="EC" id="2.7.7.72" evidence="10"/>
<evidence type="ECO:0000256" key="8">
    <source>
        <dbReference type="ARBA" id="ARBA00022842"/>
    </source>
</evidence>
<feature type="binding site" evidence="10">
    <location>
        <position position="127"/>
    </location>
    <ligand>
        <name>Mg(2+)</name>
        <dbReference type="ChEBI" id="CHEBI:18420"/>
    </ligand>
</feature>
<keyword evidence="15" id="KW-1185">Reference proteome</keyword>
<dbReference type="GO" id="GO:0042245">
    <property type="term" value="P:RNA repair"/>
    <property type="evidence" value="ECO:0007669"/>
    <property type="project" value="UniProtKB-KW"/>
</dbReference>
<sequence length="464" mass="53387">MTADSKKEKIEEIRAEILKRVRPTDEEKTKLETVRKGIIDDIVRIADAQGQCDIVPLSVGSAERNTWLHGNHDIDVFISYPEDIPFDEFYKRSRMILTEMAKTGDSWEDRHSEHPYIHIQKEGFEVDLVPCFRVKSGADIKSAVDRTPFHCAYIKENIKGLEEDVLIMKQFMKGTGVYGSEVRTGGFSGYLTEILTIYYGGFEGVLEHASNWKYGTVIDIADHQTLEHDNPLVVVDPTDPKRNVAAALSLTKFALFIDRAREFLKNPILDYFTPKSYPPMTPAEFEKMMTARGTEMIGISFQTPPKAEDTLYPQLFRMEKSLEELLTRNEFTVINTFSWSEEMEKSVVFIELLTTVLPPLQKRAGPPVWNAANAESFCKKYKNNPTTFSFSIENEKYVAEIPRKYKTAEYLIEDMIFKEAALGRHVRDSMKNGYDVLREKEIMEIKGDDFWKFMNEKLTAQIEP</sequence>
<keyword evidence="7 10" id="KW-0067">ATP-binding</keyword>
<dbReference type="PANTHER" id="PTHR39643:SF1">
    <property type="entry name" value="CCA-ADDING ENZYME"/>
    <property type="match status" value="1"/>
</dbReference>
<keyword evidence="8 10" id="KW-0460">Magnesium</keyword>
<comment type="function">
    <text evidence="10">Catalyzes the addition and repair of the essential 3'-terminal CCA sequence in tRNAs without using a nucleic acid template. Adds these three nucleotides in the order of C, C, and A to the tRNA nucleotide-73, using CTP and ATP as substrates and producing inorganic pyrophosphate. tRNA 3'-terminal CCA addition is required both for tRNA processing and repair. Also involved in tRNA surveillance by mediating tandem CCA addition to generate a CCACCA at the 3' terminus of unstable tRNAs. While stable tRNAs receive only 3'-terminal CCA, unstable tRNAs are marked with CCACCA and rapidly degraded.</text>
</comment>
<evidence type="ECO:0000256" key="4">
    <source>
        <dbReference type="ARBA" id="ARBA00022723"/>
    </source>
</evidence>
<keyword evidence="3 10" id="KW-0548">Nucleotidyltransferase</keyword>
<keyword evidence="9 10" id="KW-0694">RNA-binding</keyword>
<dbReference type="CDD" id="cd05400">
    <property type="entry name" value="NT_2-5OAS_ClassI-CCAase"/>
    <property type="match status" value="1"/>
</dbReference>
<evidence type="ECO:0000313" key="14">
    <source>
        <dbReference type="EMBL" id="WNY24189.1"/>
    </source>
</evidence>
<evidence type="ECO:0000256" key="10">
    <source>
        <dbReference type="HAMAP-Rule" id="MF_01264"/>
    </source>
</evidence>
<feature type="binding site" evidence="10">
    <location>
        <position position="64"/>
    </location>
    <ligand>
        <name>CTP</name>
        <dbReference type="ChEBI" id="CHEBI:37563"/>
    </ligand>
</feature>
<evidence type="ECO:0000256" key="5">
    <source>
        <dbReference type="ARBA" id="ARBA00022741"/>
    </source>
</evidence>
<comment type="similarity">
    <text evidence="10">Belongs to the tRNA nucleotidyltransferase/poly(A) polymerase family. Archaeal CCA-adding enzyme subfamily.</text>
</comment>
<dbReference type="NCBIfam" id="TIGR03671">
    <property type="entry name" value="cca_archaeal"/>
    <property type="match status" value="1"/>
</dbReference>
<feature type="binding site" evidence="10">
    <location>
        <position position="169"/>
    </location>
    <ligand>
        <name>CTP</name>
        <dbReference type="ChEBI" id="CHEBI:37563"/>
    </ligand>
</feature>
<feature type="binding site" evidence="10">
    <location>
        <position position="178"/>
    </location>
    <ligand>
        <name>CTP</name>
        <dbReference type="ChEBI" id="CHEBI:37563"/>
    </ligand>
</feature>
<gene>
    <name evidence="10" type="primary">cca</name>
    <name evidence="14" type="ORF">MmiHf6_15180</name>
</gene>
<dbReference type="InterPro" id="IPR043519">
    <property type="entry name" value="NT_sf"/>
</dbReference>
<feature type="binding site" evidence="10">
    <location>
        <position position="75"/>
    </location>
    <ligand>
        <name>Mg(2+)</name>
        <dbReference type="ChEBI" id="CHEBI:18420"/>
    </ligand>
</feature>
<name>A0AA96V0L2_9EURY</name>
<feature type="domain" description="tRNA nucleotidyltransferase substrate binding" evidence="12">
    <location>
        <begin position="163"/>
        <end position="273"/>
    </location>
</feature>
<comment type="catalytic activity">
    <reaction evidence="10">
        <text>a tRNA precursor + 2 CTP + ATP = a tRNA with a 3' CCA end + 3 diphosphate</text>
        <dbReference type="Rhea" id="RHEA:14433"/>
        <dbReference type="Rhea" id="RHEA-COMP:10465"/>
        <dbReference type="Rhea" id="RHEA-COMP:10468"/>
        <dbReference type="ChEBI" id="CHEBI:30616"/>
        <dbReference type="ChEBI" id="CHEBI:33019"/>
        <dbReference type="ChEBI" id="CHEBI:37563"/>
        <dbReference type="ChEBI" id="CHEBI:74896"/>
        <dbReference type="ChEBI" id="CHEBI:83071"/>
        <dbReference type="EC" id="2.7.7.72"/>
    </reaction>
</comment>
<feature type="binding site" evidence="10">
    <location>
        <position position="178"/>
    </location>
    <ligand>
        <name>ATP</name>
        <dbReference type="ChEBI" id="CHEBI:30616"/>
    </ligand>
</feature>